<dbReference type="AlphaFoldDB" id="A0A8J3T5T1"/>
<dbReference type="PROSITE" id="PS00330">
    <property type="entry name" value="HEMOLYSIN_CALCIUM"/>
    <property type="match status" value="1"/>
</dbReference>
<keyword evidence="4" id="KW-1185">Reference proteome</keyword>
<dbReference type="GO" id="GO:0005509">
    <property type="term" value="F:calcium ion binding"/>
    <property type="evidence" value="ECO:0007669"/>
    <property type="project" value="InterPro"/>
</dbReference>
<evidence type="ECO:0000313" key="3">
    <source>
        <dbReference type="EMBL" id="GII01519.1"/>
    </source>
</evidence>
<comment type="caution">
    <text evidence="3">The sequence shown here is derived from an EMBL/GenBank/DDBJ whole genome shotgun (WGS) entry which is preliminary data.</text>
</comment>
<dbReference type="InterPro" id="IPR006311">
    <property type="entry name" value="TAT_signal"/>
</dbReference>
<dbReference type="Pfam" id="PF00353">
    <property type="entry name" value="HemolysinCabind"/>
    <property type="match status" value="1"/>
</dbReference>
<gene>
    <name evidence="3" type="ORF">Pta02_35270</name>
</gene>
<dbReference type="SUPFAM" id="SSF51120">
    <property type="entry name" value="beta-Roll"/>
    <property type="match status" value="1"/>
</dbReference>
<proteinExistence type="predicted"/>
<dbReference type="Proteomes" id="UP000634476">
    <property type="component" value="Unassembled WGS sequence"/>
</dbReference>
<protein>
    <recommendedName>
        <fullName evidence="5">Calcium-binding protein</fullName>
    </recommendedName>
</protein>
<evidence type="ECO:0000313" key="4">
    <source>
        <dbReference type="Proteomes" id="UP000634476"/>
    </source>
</evidence>
<feature type="chain" id="PRO_5039225520" description="Calcium-binding protein" evidence="2">
    <location>
        <begin position="26"/>
        <end position="169"/>
    </location>
</feature>
<keyword evidence="2" id="KW-0732">Signal</keyword>
<feature type="signal peptide" evidence="2">
    <location>
        <begin position="1"/>
        <end position="25"/>
    </location>
</feature>
<dbReference type="PRINTS" id="PR00313">
    <property type="entry name" value="CABNDNGRPT"/>
</dbReference>
<dbReference type="PROSITE" id="PS51318">
    <property type="entry name" value="TAT"/>
    <property type="match status" value="1"/>
</dbReference>
<reference evidence="3" key="1">
    <citation type="submission" date="2021-01" db="EMBL/GenBank/DDBJ databases">
        <title>Whole genome shotgun sequence of Planobispora takensis NBRC 109077.</title>
        <authorList>
            <person name="Komaki H."/>
            <person name="Tamura T."/>
        </authorList>
    </citation>
    <scope>NUCLEOTIDE SEQUENCE</scope>
    <source>
        <strain evidence="3">NBRC 109077</strain>
    </source>
</reference>
<dbReference type="InterPro" id="IPR018511">
    <property type="entry name" value="Hemolysin-typ_Ca-bd_CS"/>
</dbReference>
<dbReference type="InterPro" id="IPR011049">
    <property type="entry name" value="Serralysin-like_metalloprot_C"/>
</dbReference>
<dbReference type="InterPro" id="IPR001343">
    <property type="entry name" value="Hemolysn_Ca-bd"/>
</dbReference>
<dbReference type="Gene3D" id="2.150.10.10">
    <property type="entry name" value="Serralysin-like metalloprotease, C-terminal"/>
    <property type="match status" value="1"/>
</dbReference>
<sequence>MFATRRTLAALALATTALATSAALAAPAHAAGATVSKSGTAVKIVGTTGNDSVDVTDFANGTVRVSSILHSVTAGAGCTQLGAVVQCTGATRIQVSMSSGDDTARITGPLPATMSGSAGVDRLSGGSGNDSLSGGSGNDFLFGNGGADFADGSAGTDSCSSETEVNCES</sequence>
<evidence type="ECO:0000256" key="2">
    <source>
        <dbReference type="SAM" id="SignalP"/>
    </source>
</evidence>
<name>A0A8J3T5T1_9ACTN</name>
<dbReference type="RefSeq" id="WP_203875886.1">
    <property type="nucleotide sequence ID" value="NZ_BOOK01000024.1"/>
</dbReference>
<dbReference type="EMBL" id="BOOK01000024">
    <property type="protein sequence ID" value="GII01519.1"/>
    <property type="molecule type" value="Genomic_DNA"/>
</dbReference>
<feature type="region of interest" description="Disordered" evidence="1">
    <location>
        <begin position="110"/>
        <end position="130"/>
    </location>
</feature>
<evidence type="ECO:0000256" key="1">
    <source>
        <dbReference type="SAM" id="MobiDB-lite"/>
    </source>
</evidence>
<evidence type="ECO:0008006" key="5">
    <source>
        <dbReference type="Google" id="ProtNLM"/>
    </source>
</evidence>
<accession>A0A8J3T5T1</accession>
<organism evidence="3 4">
    <name type="scientific">Planobispora takensis</name>
    <dbReference type="NCBI Taxonomy" id="1367882"/>
    <lineage>
        <taxon>Bacteria</taxon>
        <taxon>Bacillati</taxon>
        <taxon>Actinomycetota</taxon>
        <taxon>Actinomycetes</taxon>
        <taxon>Streptosporangiales</taxon>
        <taxon>Streptosporangiaceae</taxon>
        <taxon>Planobispora</taxon>
    </lineage>
</organism>